<accession>A0A9Q8STA5</accession>
<dbReference type="RefSeq" id="XP_049143810.1">
    <property type="nucleotide sequence ID" value="XM_049286667.1"/>
</dbReference>
<dbReference type="KEGG" id="clup:CLUP02_07673"/>
<gene>
    <name evidence="1" type="ORF">CLUP02_07673</name>
</gene>
<proteinExistence type="predicted"/>
<dbReference type="GeneID" id="73341677"/>
<organism evidence="1 2">
    <name type="scientific">Colletotrichum lupini</name>
    <dbReference type="NCBI Taxonomy" id="145971"/>
    <lineage>
        <taxon>Eukaryota</taxon>
        <taxon>Fungi</taxon>
        <taxon>Dikarya</taxon>
        <taxon>Ascomycota</taxon>
        <taxon>Pezizomycotina</taxon>
        <taxon>Sordariomycetes</taxon>
        <taxon>Hypocreomycetidae</taxon>
        <taxon>Glomerellales</taxon>
        <taxon>Glomerellaceae</taxon>
        <taxon>Colletotrichum</taxon>
        <taxon>Colletotrichum acutatum species complex</taxon>
    </lineage>
</organism>
<evidence type="ECO:0000313" key="1">
    <source>
        <dbReference type="EMBL" id="UQC82187.1"/>
    </source>
</evidence>
<sequence>MTPTTKLVIPSDSTPLSIIIVLQELAASAHWYQYETWIIPFAIVFFIEVTHQVSTVRAIKVVRPKRNFAGFILKRNSLSRLSCLPATSNIQVFHQRNAWRWTKTATTTAVHKARENVHVQSCGLLPKLPYRCKTEMSSVPSATSPGHQKRRISYDNHDRLRFAFSLNHVYEFKDGFWASAVSERIVFTLKSKEMGHLREHVARTVGLQTGSLALAPKDRFESRDWYQDRAQAPSWMKAAICAGSRTTYMRQMSLAVLQHACASSYLLLPFSHWHRKASHVSGSLRSPDQLLENVDVGCQPPREKRSNVRTQPILSLSASGTLGAAASQRCYRSGQASCNVESSKFQKGVTSCSHLSETFRVQRFPKSHSILTRHRAGVAWRSFTLRLRQQVFANPPNSVPTPGFWVLSSDESKLTCRVRLKLSGRRVLAMAYGLMHSPDRTLVNDSFPVSLEGYKPNGWDSFSSPLDEVATSCCGITQGKNPMMGVSVIWNPVDLPRRASWAARYESISPSLHDSKEYDAPNTTSKWLVLRRLVLIGKGAVRSDSTQRSRLRSDGCCIRNMKTNSSL</sequence>
<reference evidence="1" key="1">
    <citation type="journal article" date="2021" name="Mol. Plant Microbe Interact.">
        <title>Complete Genome Sequence of the Plant-Pathogenic Fungus Colletotrichum lupini.</title>
        <authorList>
            <person name="Baroncelli R."/>
            <person name="Pensec F."/>
            <person name="Da Lio D."/>
            <person name="Boufleur T."/>
            <person name="Vicente I."/>
            <person name="Sarrocco S."/>
            <person name="Picot A."/>
            <person name="Baraldi E."/>
            <person name="Sukno S."/>
            <person name="Thon M."/>
            <person name="Le Floch G."/>
        </authorList>
    </citation>
    <scope>NUCLEOTIDE SEQUENCE</scope>
    <source>
        <strain evidence="1">IMI 504893</strain>
    </source>
</reference>
<dbReference type="AlphaFoldDB" id="A0A9Q8STA5"/>
<dbReference type="EMBL" id="CP019476">
    <property type="protein sequence ID" value="UQC82187.1"/>
    <property type="molecule type" value="Genomic_DNA"/>
</dbReference>
<dbReference type="Proteomes" id="UP000830671">
    <property type="component" value="Chromosome 4"/>
</dbReference>
<keyword evidence="2" id="KW-1185">Reference proteome</keyword>
<name>A0A9Q8STA5_9PEZI</name>
<protein>
    <submittedName>
        <fullName evidence="1">Uncharacterized protein</fullName>
    </submittedName>
</protein>
<evidence type="ECO:0000313" key="2">
    <source>
        <dbReference type="Proteomes" id="UP000830671"/>
    </source>
</evidence>